<gene>
    <name evidence="2" type="ORF">F1559_004182</name>
</gene>
<protein>
    <submittedName>
        <fullName evidence="2">Uncharacterized protein</fullName>
    </submittedName>
</protein>
<evidence type="ECO:0000313" key="3">
    <source>
        <dbReference type="Proteomes" id="UP000530660"/>
    </source>
</evidence>
<sequence length="569" mass="62661">MDLAISDLSESEQNLDCFRTRVARRLKQVITPQGSGAPSAGGRSSAPSAVVNLSTRPSILKGRQTEGFVNAPVLVGTSESPRAIRFNSVVRVINDGSSSPLKEGIVAYTGEWLRAERVEKRLEQVLSRPPAEISPQDIYDVVYAQSESMLGTVRLYDAAGPPTQHPNPVESTTSVIWRNTSENLDSQEPAVDEDDQDERERCRLGSSLISPAPSESTPSLDKSRSAGTKTFDILCCFRRKPQNDEGGLDKISENTAKCQDSAARTEISSETDLASVQRGLHIRVQTSSEVPTSPALRRIASVGLTPDFACEPIAAHLHIERVRLLAMDLVKYRAGNVFHEASLTLICQLLLPNRAPEIRTDQPLRQRWLVEIGCSRRDPSNLLAPYSMLAVLLSLQYISSHSEMARKMLRADQSETVACPEDDLDGGQCRSTNASTSNSNTEVSGETNATLNPACDDSKKPTESACQQKRGRFYFVELCLRTATALAHLLRYGRLNAICNSTDRVRLAMELIHAGWLADFWKRWERDRISDVEAYVLATQRKIADGIGAFAMIRAGIRTQDQSAIALYD</sequence>
<accession>A0A7J7IIJ5</accession>
<dbReference type="Proteomes" id="UP000530660">
    <property type="component" value="Unassembled WGS sequence"/>
</dbReference>
<keyword evidence="3" id="KW-1185">Reference proteome</keyword>
<proteinExistence type="predicted"/>
<evidence type="ECO:0000313" key="2">
    <source>
        <dbReference type="EMBL" id="KAF6002554.1"/>
    </source>
</evidence>
<feature type="compositionally biased region" description="Polar residues" evidence="1">
    <location>
        <begin position="442"/>
        <end position="451"/>
    </location>
</feature>
<feature type="region of interest" description="Disordered" evidence="1">
    <location>
        <begin position="180"/>
        <end position="225"/>
    </location>
</feature>
<organism evidence="2 3">
    <name type="scientific">Cyanidiococcus yangmingshanensis</name>
    <dbReference type="NCBI Taxonomy" id="2690220"/>
    <lineage>
        <taxon>Eukaryota</taxon>
        <taxon>Rhodophyta</taxon>
        <taxon>Bangiophyceae</taxon>
        <taxon>Cyanidiales</taxon>
        <taxon>Cyanidiaceae</taxon>
        <taxon>Cyanidiococcus</taxon>
    </lineage>
</organism>
<dbReference type="AlphaFoldDB" id="A0A7J7IIJ5"/>
<feature type="compositionally biased region" description="Low complexity" evidence="1">
    <location>
        <begin position="431"/>
        <end position="441"/>
    </location>
</feature>
<feature type="region of interest" description="Disordered" evidence="1">
    <location>
        <begin position="419"/>
        <end position="462"/>
    </location>
</feature>
<comment type="caution">
    <text evidence="2">The sequence shown here is derived from an EMBL/GenBank/DDBJ whole genome shotgun (WGS) entry which is preliminary data.</text>
</comment>
<reference evidence="2 3" key="1">
    <citation type="journal article" date="2020" name="J. Phycol.">
        <title>Comparative genome analysis reveals Cyanidiococcus gen. nov., a new extremophilic red algal genus sister to Cyanidioschyzon (Cyanidioschyzonaceae, Rhodophyta).</title>
        <authorList>
            <person name="Liu S.-L."/>
            <person name="Chiang Y.-R."/>
            <person name="Yoon H.S."/>
            <person name="Fu H.-Y."/>
        </authorList>
    </citation>
    <scope>NUCLEOTIDE SEQUENCE [LARGE SCALE GENOMIC DNA]</scope>
    <source>
        <strain evidence="2 3">THAL066</strain>
    </source>
</reference>
<dbReference type="OrthoDB" id="10483460at2759"/>
<evidence type="ECO:0000256" key="1">
    <source>
        <dbReference type="SAM" id="MobiDB-lite"/>
    </source>
</evidence>
<dbReference type="EMBL" id="VWRR01000010">
    <property type="protein sequence ID" value="KAF6002554.1"/>
    <property type="molecule type" value="Genomic_DNA"/>
</dbReference>
<feature type="compositionally biased region" description="Polar residues" evidence="1">
    <location>
        <begin position="207"/>
        <end position="225"/>
    </location>
</feature>
<name>A0A7J7IIJ5_9RHOD</name>